<proteinExistence type="predicted"/>
<protein>
    <submittedName>
        <fullName evidence="1">Putative secreted protein</fullName>
    </submittedName>
</protein>
<name>A0A2M4D2S8_ANODA</name>
<evidence type="ECO:0000313" key="1">
    <source>
        <dbReference type="EMBL" id="MBW71859.1"/>
    </source>
</evidence>
<dbReference type="AlphaFoldDB" id="A0A2M4D2S8"/>
<organism evidence="1">
    <name type="scientific">Anopheles darlingi</name>
    <name type="common">Mosquito</name>
    <dbReference type="NCBI Taxonomy" id="43151"/>
    <lineage>
        <taxon>Eukaryota</taxon>
        <taxon>Metazoa</taxon>
        <taxon>Ecdysozoa</taxon>
        <taxon>Arthropoda</taxon>
        <taxon>Hexapoda</taxon>
        <taxon>Insecta</taxon>
        <taxon>Pterygota</taxon>
        <taxon>Neoptera</taxon>
        <taxon>Endopterygota</taxon>
        <taxon>Diptera</taxon>
        <taxon>Nematocera</taxon>
        <taxon>Culicoidea</taxon>
        <taxon>Culicidae</taxon>
        <taxon>Anophelinae</taxon>
        <taxon>Anopheles</taxon>
    </lineage>
</organism>
<reference evidence="1" key="1">
    <citation type="submission" date="2018-01" db="EMBL/GenBank/DDBJ databases">
        <title>An insight into the sialome of Amazonian anophelines.</title>
        <authorList>
            <person name="Ribeiro J.M."/>
            <person name="Scarpassa V."/>
            <person name="Calvo E."/>
        </authorList>
    </citation>
    <scope>NUCLEOTIDE SEQUENCE</scope>
</reference>
<accession>A0A2M4D2S8</accession>
<dbReference type="EMBL" id="GGFL01007681">
    <property type="protein sequence ID" value="MBW71859.1"/>
    <property type="molecule type" value="Transcribed_RNA"/>
</dbReference>
<sequence length="104" mass="11503">MRDTPSSNPRMILILSLSPSAAGGSLVDFGPFLFRILCSVLAPGHYITLSAQHSLRKVVSRWNGGQRVHFYAINCGPQLRRETLPLGHASESRGVAEARQRYKQ</sequence>